<name>A0A5A7TS20_CUCMM</name>
<dbReference type="AlphaFoldDB" id="A0A5A7TS20"/>
<evidence type="ECO:0000313" key="2">
    <source>
        <dbReference type="EMBL" id="KAA0045648.1"/>
    </source>
</evidence>
<protein>
    <recommendedName>
        <fullName evidence="4">Reverse transcriptase domain-containing protein</fullName>
    </recommendedName>
</protein>
<dbReference type="SUPFAM" id="SSF56672">
    <property type="entry name" value="DNA/RNA polymerases"/>
    <property type="match status" value="1"/>
</dbReference>
<feature type="region of interest" description="Disordered" evidence="1">
    <location>
        <begin position="21"/>
        <end position="47"/>
    </location>
</feature>
<dbReference type="PANTHER" id="PTHR24559:SF439">
    <property type="entry name" value="RETROTRANSPOSON, UNCLASSIFIED-LIKE PROTEIN"/>
    <property type="match status" value="1"/>
</dbReference>
<evidence type="ECO:0008006" key="4">
    <source>
        <dbReference type="Google" id="ProtNLM"/>
    </source>
</evidence>
<dbReference type="InterPro" id="IPR043502">
    <property type="entry name" value="DNA/RNA_pol_sf"/>
</dbReference>
<accession>A0A5A7TS20</accession>
<proteinExistence type="predicted"/>
<comment type="caution">
    <text evidence="2">The sequence shown here is derived from an EMBL/GenBank/DDBJ whole genome shotgun (WGS) entry which is preliminary data.</text>
</comment>
<dbReference type="Proteomes" id="UP000321393">
    <property type="component" value="Unassembled WGS sequence"/>
</dbReference>
<reference evidence="2 3" key="1">
    <citation type="submission" date="2019-08" db="EMBL/GenBank/DDBJ databases">
        <title>Draft genome sequences of two oriental melons (Cucumis melo L. var makuwa).</title>
        <authorList>
            <person name="Kwon S.-Y."/>
        </authorList>
    </citation>
    <scope>NUCLEOTIDE SEQUENCE [LARGE SCALE GENOMIC DNA]</scope>
    <source>
        <strain evidence="3">cv. SW 3</strain>
        <tissue evidence="2">Leaf</tissue>
    </source>
</reference>
<gene>
    <name evidence="2" type="ORF">E6C27_scaffold243G001600</name>
</gene>
<dbReference type="Gene3D" id="3.10.10.10">
    <property type="entry name" value="HIV Type 1 Reverse Transcriptase, subunit A, domain 1"/>
    <property type="match status" value="1"/>
</dbReference>
<dbReference type="EMBL" id="SSTE01014401">
    <property type="protein sequence ID" value="KAA0045648.1"/>
    <property type="molecule type" value="Genomic_DNA"/>
</dbReference>
<evidence type="ECO:0000256" key="1">
    <source>
        <dbReference type="SAM" id="MobiDB-lite"/>
    </source>
</evidence>
<dbReference type="OrthoDB" id="2286242at2759"/>
<sequence length="382" mass="43947">MGVLRDHHLFRTVRLDGAPVQHDYRYDSSDSTGSSHPDGPKCPLDTEDQSYVPTGRMLHVEDEVRARANWRATRSETVKGHRDYRFRLSLFQIFALEFDKYRGFIESKGHDVIFTPPENNEPEDEVDVTSCGHITIEEAFDYETFEEDVEVASLSLEDGGQSMMDELKEVNLGTIKELRPTFISAQLSYDDENEYVSLLKAYKDIFAWSYKEMPGLDPKVNKLIDAGFILEVKYPMWIANIVPVRKKNGQLRVCVNFRDLNNACPKYDFPLPIMEIMIVALVGHEALSFMDGLSRYNQIRMALDDALKVKSKKKCDHLKAMKLILDCLRKYQLRMNPLKCAFSVTSGKFLGFIVRHRGVKVDHSKIDAIQKMPSSKNLYELR</sequence>
<dbReference type="PANTHER" id="PTHR24559">
    <property type="entry name" value="TRANSPOSON TY3-I GAG-POL POLYPROTEIN"/>
    <property type="match status" value="1"/>
</dbReference>
<organism evidence="2 3">
    <name type="scientific">Cucumis melo var. makuwa</name>
    <name type="common">Oriental melon</name>
    <dbReference type="NCBI Taxonomy" id="1194695"/>
    <lineage>
        <taxon>Eukaryota</taxon>
        <taxon>Viridiplantae</taxon>
        <taxon>Streptophyta</taxon>
        <taxon>Embryophyta</taxon>
        <taxon>Tracheophyta</taxon>
        <taxon>Spermatophyta</taxon>
        <taxon>Magnoliopsida</taxon>
        <taxon>eudicotyledons</taxon>
        <taxon>Gunneridae</taxon>
        <taxon>Pentapetalae</taxon>
        <taxon>rosids</taxon>
        <taxon>fabids</taxon>
        <taxon>Cucurbitales</taxon>
        <taxon>Cucurbitaceae</taxon>
        <taxon>Benincaseae</taxon>
        <taxon>Cucumis</taxon>
    </lineage>
</organism>
<evidence type="ECO:0000313" key="3">
    <source>
        <dbReference type="Proteomes" id="UP000321393"/>
    </source>
</evidence>
<dbReference type="InterPro" id="IPR043128">
    <property type="entry name" value="Rev_trsase/Diguanyl_cyclase"/>
</dbReference>
<dbReference type="Gene3D" id="3.30.70.270">
    <property type="match status" value="2"/>
</dbReference>
<dbReference type="InterPro" id="IPR053134">
    <property type="entry name" value="RNA-dir_DNA_polymerase"/>
</dbReference>
<dbReference type="CDD" id="cd01647">
    <property type="entry name" value="RT_LTR"/>
    <property type="match status" value="1"/>
</dbReference>